<organism evidence="6 7">
    <name type="scientific">Thermobacillus xylanilyticus</name>
    <dbReference type="NCBI Taxonomy" id="76633"/>
    <lineage>
        <taxon>Bacteria</taxon>
        <taxon>Bacillati</taxon>
        <taxon>Bacillota</taxon>
        <taxon>Bacilli</taxon>
        <taxon>Bacillales</taxon>
        <taxon>Paenibacillaceae</taxon>
        <taxon>Thermobacillus</taxon>
    </lineage>
</organism>
<keyword evidence="7" id="KW-1185">Reference proteome</keyword>
<dbReference type="InterPro" id="IPR010982">
    <property type="entry name" value="Lambda_DNA-bd_dom_sf"/>
</dbReference>
<evidence type="ECO:0000256" key="4">
    <source>
        <dbReference type="ARBA" id="ARBA00023163"/>
    </source>
</evidence>
<dbReference type="Pfam" id="PF00356">
    <property type="entry name" value="LacI"/>
    <property type="match status" value="1"/>
</dbReference>
<reference evidence="6 7" key="1">
    <citation type="submission" date="2021-04" db="EMBL/GenBank/DDBJ databases">
        <authorList>
            <person name="Rakotoarivonina H."/>
        </authorList>
    </citation>
    <scope>NUCLEOTIDE SEQUENCE [LARGE SCALE GENOMIC DNA]</scope>
    <source>
        <strain evidence="6 7">XE</strain>
    </source>
</reference>
<comment type="caution">
    <text evidence="6">The sequence shown here is derived from an EMBL/GenBank/DDBJ whole genome shotgun (WGS) entry which is preliminary data.</text>
</comment>
<keyword evidence="2" id="KW-0805">Transcription regulation</keyword>
<dbReference type="Pfam" id="PF13377">
    <property type="entry name" value="Peripla_BP_3"/>
    <property type="match status" value="1"/>
</dbReference>
<gene>
    <name evidence="6" type="primary">txxe 119-purR3</name>
    <name evidence="6" type="ORF">TXXE_00790</name>
</gene>
<dbReference type="PROSITE" id="PS50932">
    <property type="entry name" value="HTH_LACI_2"/>
    <property type="match status" value="1"/>
</dbReference>
<proteinExistence type="predicted"/>
<dbReference type="InterPro" id="IPR046335">
    <property type="entry name" value="LacI/GalR-like_sensor"/>
</dbReference>
<accession>A0ABN7RGA7</accession>
<dbReference type="Gene3D" id="1.10.260.40">
    <property type="entry name" value="lambda repressor-like DNA-binding domains"/>
    <property type="match status" value="1"/>
</dbReference>
<evidence type="ECO:0000313" key="6">
    <source>
        <dbReference type="EMBL" id="CAG5076634.1"/>
    </source>
</evidence>
<dbReference type="RefSeq" id="WP_213483073.1">
    <property type="nucleotide sequence ID" value="NZ_CAJRAY010000002.1"/>
</dbReference>
<dbReference type="SUPFAM" id="SSF53822">
    <property type="entry name" value="Periplasmic binding protein-like I"/>
    <property type="match status" value="1"/>
</dbReference>
<protein>
    <submittedName>
        <fullName evidence="6">HTH-type transcriptional repressor purR Purine nucleotide synthesis repressor</fullName>
    </submittedName>
</protein>
<dbReference type="CDD" id="cd01392">
    <property type="entry name" value="HTH_LacI"/>
    <property type="match status" value="1"/>
</dbReference>
<evidence type="ECO:0000259" key="5">
    <source>
        <dbReference type="PROSITE" id="PS50932"/>
    </source>
</evidence>
<dbReference type="InterPro" id="IPR000843">
    <property type="entry name" value="HTH_LacI"/>
</dbReference>
<dbReference type="InterPro" id="IPR028082">
    <property type="entry name" value="Peripla_BP_I"/>
</dbReference>
<keyword evidence="4" id="KW-0804">Transcription</keyword>
<dbReference type="Proteomes" id="UP000681526">
    <property type="component" value="Unassembled WGS sequence"/>
</dbReference>
<dbReference type="SUPFAM" id="SSF47413">
    <property type="entry name" value="lambda repressor-like DNA-binding domains"/>
    <property type="match status" value="1"/>
</dbReference>
<dbReference type="SMART" id="SM00354">
    <property type="entry name" value="HTH_LACI"/>
    <property type="match status" value="1"/>
</dbReference>
<dbReference type="PANTHER" id="PTHR30146:SF148">
    <property type="entry name" value="HTH-TYPE TRANSCRIPTIONAL REPRESSOR PURR-RELATED"/>
    <property type="match status" value="1"/>
</dbReference>
<evidence type="ECO:0000256" key="2">
    <source>
        <dbReference type="ARBA" id="ARBA00023015"/>
    </source>
</evidence>
<keyword evidence="3" id="KW-0238">DNA-binding</keyword>
<name>A0ABN7RGA7_THEXY</name>
<evidence type="ECO:0000256" key="1">
    <source>
        <dbReference type="ARBA" id="ARBA00022491"/>
    </source>
</evidence>
<evidence type="ECO:0000313" key="7">
    <source>
        <dbReference type="Proteomes" id="UP000681526"/>
    </source>
</evidence>
<evidence type="ECO:0000256" key="3">
    <source>
        <dbReference type="ARBA" id="ARBA00023125"/>
    </source>
</evidence>
<dbReference type="CDD" id="cd19974">
    <property type="entry name" value="PBP1_LacI-like"/>
    <property type="match status" value="1"/>
</dbReference>
<feature type="domain" description="HTH lacI-type" evidence="5">
    <location>
        <begin position="5"/>
        <end position="72"/>
    </location>
</feature>
<keyword evidence="1" id="KW-0678">Repressor</keyword>
<dbReference type="PANTHER" id="PTHR30146">
    <property type="entry name" value="LACI-RELATED TRANSCRIPTIONAL REPRESSOR"/>
    <property type="match status" value="1"/>
</dbReference>
<dbReference type="EMBL" id="CAJRAY010000002">
    <property type="protein sequence ID" value="CAG5076634.1"/>
    <property type="molecule type" value="Genomic_DNA"/>
</dbReference>
<dbReference type="Gene3D" id="3.40.50.2300">
    <property type="match status" value="2"/>
</dbReference>
<sequence length="358" mass="38905">MKRKATTNDIARMLGLSRTTVSKALNGHPTVPPATRQRVLDMAAQLHYKHYRPADQANRAELRDAAGAAMRTIACLIRSSLARSGSKGYWVDVLQGIEESTRRRGWNMVLHFVHQEDLDSLRLPRSLTEAHVDGVIMAGITRLAYARAVAELGLPAVLIDHDSAARAEDALFDTVLMESEQSVCDLTARLIALGHRRIGFIGDIADCLSFRERWNGFRRAMMDAGLPVDPSCCVVAPKPGHYYDGAEIAEALAAMPALPTAFVCANDVVAVRTIQTLGRMGLTVPEDLSVTGFDAIETDTDPLPDGLQLMSVRIDAVRVGSRAFEQLALRMAQPDRPIEHIRLATVPVAGTSAAPPKA</sequence>